<dbReference type="InterPro" id="IPR035919">
    <property type="entry name" value="EAL_sf"/>
</dbReference>
<reference evidence="2 3" key="1">
    <citation type="submission" date="2019-10" db="EMBL/GenBank/DDBJ databases">
        <title>Draft whole-genome sequence of the purple nonsulfur photosynthetic bacterium Roseospira navarrensis DSM 15114.</title>
        <authorList>
            <person name="Kyndt J.A."/>
            <person name="Meyer T.E."/>
        </authorList>
    </citation>
    <scope>NUCLEOTIDE SEQUENCE [LARGE SCALE GENOMIC DNA]</scope>
    <source>
        <strain evidence="2 3">DSM 15114</strain>
    </source>
</reference>
<dbReference type="EMBL" id="WIVE01000002">
    <property type="protein sequence ID" value="MQX35197.1"/>
    <property type="molecule type" value="Genomic_DNA"/>
</dbReference>
<dbReference type="AlphaFoldDB" id="A0A7X2D344"/>
<feature type="compositionally biased region" description="Low complexity" evidence="1">
    <location>
        <begin position="203"/>
        <end position="216"/>
    </location>
</feature>
<dbReference type="OrthoDB" id="8431402at2"/>
<evidence type="ECO:0000313" key="2">
    <source>
        <dbReference type="EMBL" id="MQX35197.1"/>
    </source>
</evidence>
<proteinExistence type="predicted"/>
<evidence type="ECO:0000313" key="3">
    <source>
        <dbReference type="Proteomes" id="UP000434582"/>
    </source>
</evidence>
<gene>
    <name evidence="2" type="ORF">GHC57_01550</name>
</gene>
<feature type="region of interest" description="Disordered" evidence="1">
    <location>
        <begin position="203"/>
        <end position="235"/>
    </location>
</feature>
<dbReference type="SUPFAM" id="SSF141868">
    <property type="entry name" value="EAL domain-like"/>
    <property type="match status" value="1"/>
</dbReference>
<sequence length="491" mass="54617">MSESPAVRSGYLLSSYVREIADVHYGLRCLRLRLSELRPDNREDDVLRAMDSALRPMIQAGKVRVFHLPDSDYLLSFHRDHMDEVRALLIRLRFLVPDDPLNEYFAGPAEEDNPLLQWWRLEDDFSRLRALAEDLEAEVSAGGRPSGGSGAVRAAAREAAAEDERIRAERLGLGTEGEAGASGSDDADTALDPERAMAALLPPLASGPGAAAPLRATGPDARWTRQERPGQSQGRRLKPIDLEILDRLQNGIAGADLSNHVRRQPVCALVGSAPPQPVFSEVFVSIPALQETIAPSIDITANRWLFLHFTEILDHRVLSWLMQEGGRLARTGIAININIPTILSEHFLRFEQVLSAGIHGTVILEVRVEDVFADLEAFAFARDFVHQRGYRLCLDFLSPDRIAMLDRDRMGIDLLKLFWTPGLPRQLETPTGQRVAERLRRGEHGRTILARCDDPAAIALGRSLDITLFQGHHVDRLVSDAEAPPAQDRRR</sequence>
<organism evidence="2 3">
    <name type="scientific">Roseospira navarrensis</name>
    <dbReference type="NCBI Taxonomy" id="140058"/>
    <lineage>
        <taxon>Bacteria</taxon>
        <taxon>Pseudomonadati</taxon>
        <taxon>Pseudomonadota</taxon>
        <taxon>Alphaproteobacteria</taxon>
        <taxon>Rhodospirillales</taxon>
        <taxon>Rhodospirillaceae</taxon>
        <taxon>Roseospira</taxon>
    </lineage>
</organism>
<name>A0A7X2D344_9PROT</name>
<dbReference type="Proteomes" id="UP000434582">
    <property type="component" value="Unassembled WGS sequence"/>
</dbReference>
<dbReference type="RefSeq" id="WP_153340446.1">
    <property type="nucleotide sequence ID" value="NZ_WIVE01000002.1"/>
</dbReference>
<evidence type="ECO:0000256" key="1">
    <source>
        <dbReference type="SAM" id="MobiDB-lite"/>
    </source>
</evidence>
<comment type="caution">
    <text evidence="2">The sequence shown here is derived from an EMBL/GenBank/DDBJ whole genome shotgun (WGS) entry which is preliminary data.</text>
</comment>
<accession>A0A7X2D344</accession>
<feature type="region of interest" description="Disordered" evidence="1">
    <location>
        <begin position="138"/>
        <end position="160"/>
    </location>
</feature>
<evidence type="ECO:0008006" key="4">
    <source>
        <dbReference type="Google" id="ProtNLM"/>
    </source>
</evidence>
<protein>
    <recommendedName>
        <fullName evidence="4">EAL domain-containing protein</fullName>
    </recommendedName>
</protein>
<keyword evidence="3" id="KW-1185">Reference proteome</keyword>